<keyword evidence="1" id="KW-0479">Metal-binding</keyword>
<dbReference type="AlphaFoldDB" id="A0A1S3TSN4"/>
<feature type="domain" description="CCHC-type" evidence="2">
    <location>
        <begin position="254"/>
        <end position="268"/>
    </location>
</feature>
<evidence type="ECO:0000313" key="4">
    <source>
        <dbReference type="RefSeq" id="XP_014496737.1"/>
    </source>
</evidence>
<dbReference type="GeneID" id="106758316"/>
<evidence type="ECO:0000313" key="3">
    <source>
        <dbReference type="Proteomes" id="UP000087766"/>
    </source>
</evidence>
<dbReference type="PROSITE" id="PS50158">
    <property type="entry name" value="ZF_CCHC"/>
    <property type="match status" value="1"/>
</dbReference>
<dbReference type="PANTHER" id="PTHR47481:SF14">
    <property type="entry name" value="RETROTRANSPOSON COPIA-LIKE N-TERMINAL DOMAIN-CONTAINING PROTEIN"/>
    <property type="match status" value="1"/>
</dbReference>
<dbReference type="GO" id="GO:0008270">
    <property type="term" value="F:zinc ion binding"/>
    <property type="evidence" value="ECO:0007669"/>
    <property type="project" value="UniProtKB-KW"/>
</dbReference>
<organism evidence="3 4">
    <name type="scientific">Vigna radiata var. radiata</name>
    <name type="common">Mung bean</name>
    <name type="synonym">Phaseolus aureus</name>
    <dbReference type="NCBI Taxonomy" id="3916"/>
    <lineage>
        <taxon>Eukaryota</taxon>
        <taxon>Viridiplantae</taxon>
        <taxon>Streptophyta</taxon>
        <taxon>Embryophyta</taxon>
        <taxon>Tracheophyta</taxon>
        <taxon>Spermatophyta</taxon>
        <taxon>Magnoliopsida</taxon>
        <taxon>eudicotyledons</taxon>
        <taxon>Gunneridae</taxon>
        <taxon>Pentapetalae</taxon>
        <taxon>rosids</taxon>
        <taxon>fabids</taxon>
        <taxon>Fabales</taxon>
        <taxon>Fabaceae</taxon>
        <taxon>Papilionoideae</taxon>
        <taxon>50 kb inversion clade</taxon>
        <taxon>NPAAA clade</taxon>
        <taxon>indigoferoid/millettioid clade</taxon>
        <taxon>Phaseoleae</taxon>
        <taxon>Vigna</taxon>
    </lineage>
</organism>
<dbReference type="Gene3D" id="4.10.60.10">
    <property type="entry name" value="Zinc finger, CCHC-type"/>
    <property type="match status" value="1"/>
</dbReference>
<dbReference type="OrthoDB" id="1706811at2759"/>
<keyword evidence="1" id="KW-0862">Zinc</keyword>
<dbReference type="InterPro" id="IPR036875">
    <property type="entry name" value="Znf_CCHC_sf"/>
</dbReference>
<dbReference type="GO" id="GO:0003676">
    <property type="term" value="F:nucleic acid binding"/>
    <property type="evidence" value="ECO:0007669"/>
    <property type="project" value="InterPro"/>
</dbReference>
<dbReference type="SMART" id="SM00343">
    <property type="entry name" value="ZnF_C2HC"/>
    <property type="match status" value="2"/>
</dbReference>
<reference evidence="3" key="1">
    <citation type="journal article" date="2014" name="Nat. Commun.">
        <title>Genome sequence of mungbean and insights into evolution within Vigna species.</title>
        <authorList>
            <person name="Kang Y.J."/>
            <person name="Kim S.K."/>
            <person name="Kim M.Y."/>
            <person name="Lestari P."/>
            <person name="Kim K.H."/>
            <person name="Ha B.K."/>
            <person name="Jun T.H."/>
            <person name="Hwang W.J."/>
            <person name="Lee T."/>
            <person name="Lee J."/>
            <person name="Shim S."/>
            <person name="Yoon M.Y."/>
            <person name="Jang Y.E."/>
            <person name="Han K.S."/>
            <person name="Taeprayoon P."/>
            <person name="Yoon N."/>
            <person name="Somta P."/>
            <person name="Tanya P."/>
            <person name="Kim K.S."/>
            <person name="Gwag J.G."/>
            <person name="Moon J.K."/>
            <person name="Lee Y.H."/>
            <person name="Park B.S."/>
            <person name="Bombarely A."/>
            <person name="Doyle J.J."/>
            <person name="Jackson S.A."/>
            <person name="Schafleitner R."/>
            <person name="Srinives P."/>
            <person name="Varshney R.K."/>
            <person name="Lee S.H."/>
        </authorList>
    </citation>
    <scope>NUCLEOTIDE SEQUENCE [LARGE SCALE GENOMIC DNA]</scope>
    <source>
        <strain evidence="3">cv. VC1973A</strain>
    </source>
</reference>
<dbReference type="KEGG" id="vra:106758316"/>
<dbReference type="Pfam" id="PF14223">
    <property type="entry name" value="Retrotran_gag_2"/>
    <property type="match status" value="1"/>
</dbReference>
<sequence length="273" mass="32059">MASEKYDVLFVRLNERYYPAWAFQFEIFVTRKDLWGHVDGNTPAPDKDKDKVAHAKWAVKDAQVMAWILSSVDLNIVLNLRPYKTASTMWSYLKKIYSQNNAARRFQLEHNIANFKHHSLSIADFYSQFMNLWAKYTDIVYANLPSEGLSSVQTIHEITKRDQFLMKLRSEFEGIRSNLMHRDPVPSLDACLNELLREEQRLLTQSIIEDQRLSTVPVAYVAQGKSRRHDMSTIQCFSWKRFDHYASTCPKKFCNYCKRDGHIIKECPIRPPR</sequence>
<dbReference type="InterPro" id="IPR001878">
    <property type="entry name" value="Znf_CCHC"/>
</dbReference>
<dbReference type="SUPFAM" id="SSF57756">
    <property type="entry name" value="Retrovirus zinc finger-like domains"/>
    <property type="match status" value="1"/>
</dbReference>
<dbReference type="Proteomes" id="UP000087766">
    <property type="component" value="Chromosome 4"/>
</dbReference>
<keyword evidence="1" id="KW-0863">Zinc-finger</keyword>
<dbReference type="PANTHER" id="PTHR47481">
    <property type="match status" value="1"/>
</dbReference>
<gene>
    <name evidence="4" type="primary">LOC106758316</name>
</gene>
<name>A0A1S3TSN4_VIGRR</name>
<keyword evidence="3" id="KW-1185">Reference proteome</keyword>
<dbReference type="RefSeq" id="XP_014496737.1">
    <property type="nucleotide sequence ID" value="XM_014641251.1"/>
</dbReference>
<evidence type="ECO:0000256" key="1">
    <source>
        <dbReference type="PROSITE-ProRule" id="PRU00047"/>
    </source>
</evidence>
<proteinExistence type="predicted"/>
<protein>
    <submittedName>
        <fullName evidence="4">Uncharacterized protein LOC106758316</fullName>
    </submittedName>
</protein>
<reference evidence="4" key="2">
    <citation type="submission" date="2025-08" db="UniProtKB">
        <authorList>
            <consortium name="RefSeq"/>
        </authorList>
    </citation>
    <scope>IDENTIFICATION</scope>
    <source>
        <tissue evidence="4">Leaf</tissue>
    </source>
</reference>
<accession>A0A1S3TSN4</accession>
<evidence type="ECO:0000259" key="2">
    <source>
        <dbReference type="PROSITE" id="PS50158"/>
    </source>
</evidence>